<dbReference type="PANTHER" id="PTHR34075:SF5">
    <property type="entry name" value="BLR3430 PROTEIN"/>
    <property type="match status" value="1"/>
</dbReference>
<protein>
    <submittedName>
        <fullName evidence="3">OB-fold domain-containing protein</fullName>
    </submittedName>
</protein>
<sequence>MNAPIRILPELTPENTPFWTGGERGELMIAHCDACDHAIHPPELICPVCLSRSVTPRAAAGTGVIHSYTVNYQPWLPNLQVPYALAVVDLDGEPGVRLTAQMQGIDPESVAIGQKVRVAFVQVEDVWIPEFHRIDG</sequence>
<gene>
    <name evidence="3" type="ORF">Q5H94_08265</name>
</gene>
<organism evidence="3 4">
    <name type="scientific">Sphingomonas immobilis</name>
    <dbReference type="NCBI Taxonomy" id="3063997"/>
    <lineage>
        <taxon>Bacteria</taxon>
        <taxon>Pseudomonadati</taxon>
        <taxon>Pseudomonadota</taxon>
        <taxon>Alphaproteobacteria</taxon>
        <taxon>Sphingomonadales</taxon>
        <taxon>Sphingomonadaceae</taxon>
        <taxon>Sphingomonas</taxon>
    </lineage>
</organism>
<proteinExistence type="predicted"/>
<feature type="domain" description="ChsH2 C-terminal OB-fold" evidence="1">
    <location>
        <begin position="57"/>
        <end position="121"/>
    </location>
</feature>
<dbReference type="Gene3D" id="6.10.30.10">
    <property type="match status" value="1"/>
</dbReference>
<feature type="domain" description="ChsH2 rubredoxin-like zinc ribbon" evidence="2">
    <location>
        <begin position="19"/>
        <end position="54"/>
    </location>
</feature>
<name>A0ABT8ZXP1_9SPHN</name>
<dbReference type="InterPro" id="IPR002878">
    <property type="entry name" value="ChsH2_C"/>
</dbReference>
<evidence type="ECO:0000313" key="3">
    <source>
        <dbReference type="EMBL" id="MDO7842319.1"/>
    </source>
</evidence>
<dbReference type="PANTHER" id="PTHR34075">
    <property type="entry name" value="BLR3430 PROTEIN"/>
    <property type="match status" value="1"/>
</dbReference>
<comment type="caution">
    <text evidence="3">The sequence shown here is derived from an EMBL/GenBank/DDBJ whole genome shotgun (WGS) entry which is preliminary data.</text>
</comment>
<evidence type="ECO:0000313" key="4">
    <source>
        <dbReference type="Proteomes" id="UP001176468"/>
    </source>
</evidence>
<dbReference type="Proteomes" id="UP001176468">
    <property type="component" value="Unassembled WGS sequence"/>
</dbReference>
<evidence type="ECO:0000259" key="1">
    <source>
        <dbReference type="Pfam" id="PF01796"/>
    </source>
</evidence>
<reference evidence="3" key="1">
    <citation type="submission" date="2023-07" db="EMBL/GenBank/DDBJ databases">
        <authorList>
            <person name="Kim M.K."/>
        </authorList>
    </citation>
    <scope>NUCLEOTIDE SEQUENCE</scope>
    <source>
        <strain evidence="3">CA1-15</strain>
    </source>
</reference>
<keyword evidence="4" id="KW-1185">Reference proteome</keyword>
<dbReference type="EMBL" id="JAUQSZ010000004">
    <property type="protein sequence ID" value="MDO7842319.1"/>
    <property type="molecule type" value="Genomic_DNA"/>
</dbReference>
<dbReference type="InterPro" id="IPR052513">
    <property type="entry name" value="Thioester_dehydratase-like"/>
</dbReference>
<dbReference type="InterPro" id="IPR012340">
    <property type="entry name" value="NA-bd_OB-fold"/>
</dbReference>
<dbReference type="InterPro" id="IPR022002">
    <property type="entry name" value="ChsH2_Znr"/>
</dbReference>
<evidence type="ECO:0000259" key="2">
    <source>
        <dbReference type="Pfam" id="PF12172"/>
    </source>
</evidence>
<dbReference type="Pfam" id="PF12172">
    <property type="entry name" value="zf-ChsH2"/>
    <property type="match status" value="1"/>
</dbReference>
<dbReference type="RefSeq" id="WP_304560785.1">
    <property type="nucleotide sequence ID" value="NZ_JAUQSZ010000004.1"/>
</dbReference>
<dbReference type="SUPFAM" id="SSF50249">
    <property type="entry name" value="Nucleic acid-binding proteins"/>
    <property type="match status" value="1"/>
</dbReference>
<dbReference type="Pfam" id="PF01796">
    <property type="entry name" value="OB_ChsH2_C"/>
    <property type="match status" value="1"/>
</dbReference>
<accession>A0ABT8ZXP1</accession>